<gene>
    <name evidence="2" type="ORF">E7Y31_03335</name>
</gene>
<evidence type="ECO:0000256" key="1">
    <source>
        <dbReference type="SAM" id="MobiDB-lite"/>
    </source>
</evidence>
<evidence type="ECO:0000313" key="3">
    <source>
        <dbReference type="Proteomes" id="UP000305282"/>
    </source>
</evidence>
<feature type="region of interest" description="Disordered" evidence="1">
    <location>
        <begin position="68"/>
        <end position="88"/>
    </location>
</feature>
<protein>
    <submittedName>
        <fullName evidence="2">Uncharacterized protein</fullName>
    </submittedName>
</protein>
<feature type="compositionally biased region" description="Basic and acidic residues" evidence="1">
    <location>
        <begin position="76"/>
        <end position="88"/>
    </location>
</feature>
<keyword evidence="3" id="KW-1185">Reference proteome</keyword>
<name>A0A4S5EUP2_9ACTN</name>
<dbReference type="AlphaFoldDB" id="A0A4S5EUP2"/>
<accession>A0A4S5EUP2</accession>
<comment type="caution">
    <text evidence="2">The sequence shown here is derived from an EMBL/GenBank/DDBJ whole genome shotgun (WGS) entry which is preliminary data.</text>
</comment>
<evidence type="ECO:0000313" key="2">
    <source>
        <dbReference type="EMBL" id="THJ75820.1"/>
    </source>
</evidence>
<reference evidence="2 3" key="1">
    <citation type="submission" date="2019-04" db="EMBL/GenBank/DDBJ databases">
        <title>Draft genome sequences for three unisolated Alnus-infective Frankia Sp+ strains, AgTrS, AiOr and AvVan, the first sequenced Frankia strains able to sporulate in-planta.</title>
        <authorList>
            <person name="Bethencourt L."/>
            <person name="Vautrin F."/>
            <person name="Taib N."/>
            <person name="Dubost A."/>
            <person name="Castro-Garcia L."/>
            <person name="Imbaud O."/>
            <person name="Abrouk D."/>
            <person name="Fournier P."/>
            <person name="Briolay J."/>
            <person name="Nguyen A."/>
            <person name="Normand P."/>
            <person name="Fernandez M.P."/>
            <person name="Brochier-Armanet C."/>
            <person name="Herrera-Belaroussi A."/>
        </authorList>
    </citation>
    <scope>NUCLEOTIDE SEQUENCE [LARGE SCALE GENOMIC DNA]</scope>
    <source>
        <strain evidence="2 3">AvVan</strain>
    </source>
</reference>
<dbReference type="RefSeq" id="WP_136446864.1">
    <property type="nucleotide sequence ID" value="NZ_SSXH01000041.1"/>
</dbReference>
<dbReference type="Proteomes" id="UP000305282">
    <property type="component" value="Unassembled WGS sequence"/>
</dbReference>
<proteinExistence type="predicted"/>
<organism evidence="2 3">
    <name type="scientific">Candidatus Frankia alpina</name>
    <dbReference type="NCBI Taxonomy" id="2699483"/>
    <lineage>
        <taxon>Bacteria</taxon>
        <taxon>Bacillati</taxon>
        <taxon>Actinomycetota</taxon>
        <taxon>Actinomycetes</taxon>
        <taxon>Frankiales</taxon>
        <taxon>Frankiaceae</taxon>
        <taxon>Frankia</taxon>
    </lineage>
</organism>
<dbReference type="EMBL" id="SSXH01000041">
    <property type="protein sequence ID" value="THJ75820.1"/>
    <property type="molecule type" value="Genomic_DNA"/>
</dbReference>
<sequence length="88" mass="9970">MPPDDVHVTTVEALVLLGRARPPVTAHHIKQWSKRRRGGAARLVPVGRRGRAALWAWSDLLQLERDTRSRRGGAYRADRDEVPSNRAR</sequence>